<feature type="region of interest" description="Disordered" evidence="1">
    <location>
        <begin position="121"/>
        <end position="142"/>
    </location>
</feature>
<comment type="caution">
    <text evidence="2">The sequence shown here is derived from an EMBL/GenBank/DDBJ whole genome shotgun (WGS) entry which is preliminary data.</text>
</comment>
<dbReference type="EMBL" id="JBFDAA010000005">
    <property type="protein sequence ID" value="KAL1132501.1"/>
    <property type="molecule type" value="Genomic_DNA"/>
</dbReference>
<sequence>MFNVSIVNNAPNGGPVKPARTYRSNLLRSKSFNVHQAPPGPGHHWASPGVQRLEGGHAPLKSPGIVTSISRSTKDLAEALHQEGQNGLHSRNNVDSKKKIFMKALMERAPELYRTLHGPEEEVHQRNGTSYTTSTPVKQSYHYRSSPTHLDRVHSPTGYNMSNGSATDLSRSVVRRGSNDYTETVTFTKKSDDPNRPTVTNTVQSYTKKMVPTPGGGTRRETIESTETKTVTKSRFRTATPELKYLEHDPNKYSTGNGGVIIEVRNTRK</sequence>
<organism evidence="2 3">
    <name type="scientific">Ranatra chinensis</name>
    <dbReference type="NCBI Taxonomy" id="642074"/>
    <lineage>
        <taxon>Eukaryota</taxon>
        <taxon>Metazoa</taxon>
        <taxon>Ecdysozoa</taxon>
        <taxon>Arthropoda</taxon>
        <taxon>Hexapoda</taxon>
        <taxon>Insecta</taxon>
        <taxon>Pterygota</taxon>
        <taxon>Neoptera</taxon>
        <taxon>Paraneoptera</taxon>
        <taxon>Hemiptera</taxon>
        <taxon>Heteroptera</taxon>
        <taxon>Panheteroptera</taxon>
        <taxon>Nepomorpha</taxon>
        <taxon>Nepidae</taxon>
        <taxon>Ranatrinae</taxon>
        <taxon>Ranatra</taxon>
    </lineage>
</organism>
<evidence type="ECO:0000313" key="2">
    <source>
        <dbReference type="EMBL" id="KAL1132501.1"/>
    </source>
</evidence>
<protein>
    <submittedName>
        <fullName evidence="2">Uncharacterized protein</fullName>
    </submittedName>
</protein>
<dbReference type="AlphaFoldDB" id="A0ABD0YN14"/>
<gene>
    <name evidence="2" type="ORF">AAG570_010456</name>
</gene>
<reference evidence="2 3" key="1">
    <citation type="submission" date="2024-07" db="EMBL/GenBank/DDBJ databases">
        <title>Chromosome-level genome assembly of the water stick insect Ranatra chinensis (Heteroptera: Nepidae).</title>
        <authorList>
            <person name="Liu X."/>
        </authorList>
    </citation>
    <scope>NUCLEOTIDE SEQUENCE [LARGE SCALE GENOMIC DNA]</scope>
    <source>
        <strain evidence="2">Cailab_2021Rc</strain>
        <tissue evidence="2">Muscle</tissue>
    </source>
</reference>
<accession>A0ABD0YN14</accession>
<evidence type="ECO:0000256" key="1">
    <source>
        <dbReference type="SAM" id="MobiDB-lite"/>
    </source>
</evidence>
<evidence type="ECO:0000313" key="3">
    <source>
        <dbReference type="Proteomes" id="UP001558652"/>
    </source>
</evidence>
<keyword evidence="3" id="KW-1185">Reference proteome</keyword>
<proteinExistence type="predicted"/>
<dbReference type="Proteomes" id="UP001558652">
    <property type="component" value="Unassembled WGS sequence"/>
</dbReference>
<feature type="compositionally biased region" description="Polar residues" evidence="1">
    <location>
        <begin position="126"/>
        <end position="142"/>
    </location>
</feature>
<name>A0ABD0YN14_9HEMI</name>